<dbReference type="PANTHER" id="PTHR35446">
    <property type="entry name" value="SI:CH211-175M2.5"/>
    <property type="match status" value="1"/>
</dbReference>
<dbReference type="Gene3D" id="1.20.5.810">
    <property type="entry name" value="AhpD-like"/>
    <property type="match status" value="1"/>
</dbReference>
<dbReference type="InterPro" id="IPR029032">
    <property type="entry name" value="AhpD-like"/>
</dbReference>
<dbReference type="SUPFAM" id="SSF69118">
    <property type="entry name" value="AhpD-like"/>
    <property type="match status" value="1"/>
</dbReference>
<dbReference type="Pfam" id="PF02627">
    <property type="entry name" value="CMD"/>
    <property type="match status" value="1"/>
</dbReference>
<dbReference type="NCBIfam" id="TIGR00778">
    <property type="entry name" value="ahpD_dom"/>
    <property type="match status" value="1"/>
</dbReference>
<name>R7TFX9_CAPTE</name>
<dbReference type="NCBIfam" id="TIGR01926">
    <property type="entry name" value="peroxid_rel"/>
    <property type="match status" value="1"/>
</dbReference>
<dbReference type="EMBL" id="KB310915">
    <property type="protein sequence ID" value="ELT90446.1"/>
    <property type="molecule type" value="Genomic_DNA"/>
</dbReference>
<reference evidence="4" key="1">
    <citation type="submission" date="2012-12" db="EMBL/GenBank/DDBJ databases">
        <authorList>
            <person name="Hellsten U."/>
            <person name="Grimwood J."/>
            <person name="Chapman J.A."/>
            <person name="Shapiro H."/>
            <person name="Aerts A."/>
            <person name="Otillar R.P."/>
            <person name="Terry A.Y."/>
            <person name="Boore J.L."/>
            <person name="Simakov O."/>
            <person name="Marletaz F."/>
            <person name="Cho S.-J."/>
            <person name="Edsinger-Gonzales E."/>
            <person name="Havlak P."/>
            <person name="Kuo D.-H."/>
            <person name="Larsson T."/>
            <person name="Lv J."/>
            <person name="Arendt D."/>
            <person name="Savage R."/>
            <person name="Osoegawa K."/>
            <person name="de Jong P."/>
            <person name="Lindberg D.R."/>
            <person name="Seaver E.C."/>
            <person name="Weisblat D.A."/>
            <person name="Putnam N.H."/>
            <person name="Grigoriev I.V."/>
            <person name="Rokhsar D.S."/>
        </authorList>
    </citation>
    <scope>NUCLEOTIDE SEQUENCE</scope>
    <source>
        <strain evidence="4">I ESC-2004</strain>
    </source>
</reference>
<dbReference type="Gene3D" id="1.20.1290.10">
    <property type="entry name" value="AhpD-like"/>
    <property type="match status" value="1"/>
</dbReference>
<evidence type="ECO:0000259" key="1">
    <source>
        <dbReference type="Pfam" id="PF02627"/>
    </source>
</evidence>
<dbReference type="OMA" id="DRDIWDI"/>
<dbReference type="GO" id="GO:0051920">
    <property type="term" value="F:peroxiredoxin activity"/>
    <property type="evidence" value="ECO:0007669"/>
    <property type="project" value="InterPro"/>
</dbReference>
<accession>R7TFX9</accession>
<organism evidence="2">
    <name type="scientific">Capitella teleta</name>
    <name type="common">Polychaete worm</name>
    <dbReference type="NCBI Taxonomy" id="283909"/>
    <lineage>
        <taxon>Eukaryota</taxon>
        <taxon>Metazoa</taxon>
        <taxon>Spiralia</taxon>
        <taxon>Lophotrochozoa</taxon>
        <taxon>Annelida</taxon>
        <taxon>Polychaeta</taxon>
        <taxon>Sedentaria</taxon>
        <taxon>Scolecida</taxon>
        <taxon>Capitellidae</taxon>
        <taxon>Capitella</taxon>
    </lineage>
</organism>
<dbReference type="InterPro" id="IPR004675">
    <property type="entry name" value="AhpD_core"/>
</dbReference>
<feature type="domain" description="Carboxymuconolactone decarboxylase-like" evidence="1">
    <location>
        <begin position="88"/>
        <end position="170"/>
    </location>
</feature>
<dbReference type="InterPro" id="IPR010195">
    <property type="entry name" value="Uncharacterised_peroxidase-rel"/>
</dbReference>
<evidence type="ECO:0000313" key="2">
    <source>
        <dbReference type="EMBL" id="ELT90446.1"/>
    </source>
</evidence>
<proteinExistence type="predicted"/>
<dbReference type="InterPro" id="IPR003779">
    <property type="entry name" value="CMD-like"/>
</dbReference>
<dbReference type="AlphaFoldDB" id="R7TFX9"/>
<protein>
    <recommendedName>
        <fullName evidence="1">Carboxymuconolactone decarboxylase-like domain-containing protein</fullName>
    </recommendedName>
</protein>
<evidence type="ECO:0000313" key="4">
    <source>
        <dbReference type="Proteomes" id="UP000014760"/>
    </source>
</evidence>
<sequence>MSALKILARQTRGILARCSLTSNLNVLSPSFVAAREYCDDIPRENFPKCRFPLPEKSEMEPDVKESIEFWEEKLGFIPNVHRTFARRPEEFRNFFKYYETVVENERGSLTLAEKELIVVATSAANNCLYCVVSHSAIHRVISKDPYVADQVAVSPAHTGLSPRERAIVTFALKVSKMEPIMDEDFKELELHDIDQEDAWDIGAITAFFALSNRYANFTGMRPNEEFYAMGRSPKK</sequence>
<reference evidence="2 4" key="2">
    <citation type="journal article" date="2013" name="Nature">
        <title>Insights into bilaterian evolution from three spiralian genomes.</title>
        <authorList>
            <person name="Simakov O."/>
            <person name="Marletaz F."/>
            <person name="Cho S.J."/>
            <person name="Edsinger-Gonzales E."/>
            <person name="Havlak P."/>
            <person name="Hellsten U."/>
            <person name="Kuo D.H."/>
            <person name="Larsson T."/>
            <person name="Lv J."/>
            <person name="Arendt D."/>
            <person name="Savage R."/>
            <person name="Osoegawa K."/>
            <person name="de Jong P."/>
            <person name="Grimwood J."/>
            <person name="Chapman J.A."/>
            <person name="Shapiro H."/>
            <person name="Aerts A."/>
            <person name="Otillar R.P."/>
            <person name="Terry A.Y."/>
            <person name="Boore J.L."/>
            <person name="Grigoriev I.V."/>
            <person name="Lindberg D.R."/>
            <person name="Seaver E.C."/>
            <person name="Weisblat D.A."/>
            <person name="Putnam N.H."/>
            <person name="Rokhsar D.S."/>
        </authorList>
    </citation>
    <scope>NUCLEOTIDE SEQUENCE</scope>
    <source>
        <strain evidence="2 4">I ESC-2004</strain>
    </source>
</reference>
<dbReference type="Proteomes" id="UP000014760">
    <property type="component" value="Unassembled WGS sequence"/>
</dbReference>
<reference evidence="3" key="3">
    <citation type="submission" date="2015-06" db="UniProtKB">
        <authorList>
            <consortium name="EnsemblMetazoa"/>
        </authorList>
    </citation>
    <scope>IDENTIFICATION</scope>
</reference>
<evidence type="ECO:0000313" key="3">
    <source>
        <dbReference type="EnsemblMetazoa" id="CapteP154691"/>
    </source>
</evidence>
<keyword evidence="4" id="KW-1185">Reference proteome</keyword>
<dbReference type="EnsemblMetazoa" id="CapteT154691">
    <property type="protein sequence ID" value="CapteP154691"/>
    <property type="gene ID" value="CapteG154691"/>
</dbReference>
<dbReference type="EMBL" id="AMQN01003093">
    <property type="status" value="NOT_ANNOTATED_CDS"/>
    <property type="molecule type" value="Genomic_DNA"/>
</dbReference>
<gene>
    <name evidence="2" type="ORF">CAPTEDRAFT_154691</name>
</gene>
<dbReference type="HOGENOM" id="CLU_082760_4_0_1"/>
<dbReference type="OrthoDB" id="10040445at2759"/>
<dbReference type="PANTHER" id="PTHR35446:SF2">
    <property type="entry name" value="CARBOXYMUCONOLACTONE DECARBOXYLASE-LIKE DOMAIN-CONTAINING PROTEIN"/>
    <property type="match status" value="1"/>
</dbReference>